<protein>
    <submittedName>
        <fullName evidence="1">Uncharacterized protein</fullName>
    </submittedName>
</protein>
<gene>
    <name evidence="1" type="ORF">BDV26DRAFT_291249</name>
</gene>
<dbReference type="OrthoDB" id="1699231at2759"/>
<keyword evidence="2" id="KW-1185">Reference proteome</keyword>
<organism evidence="1 2">
    <name type="scientific">Aspergillus bertholletiae</name>
    <dbReference type="NCBI Taxonomy" id="1226010"/>
    <lineage>
        <taxon>Eukaryota</taxon>
        <taxon>Fungi</taxon>
        <taxon>Dikarya</taxon>
        <taxon>Ascomycota</taxon>
        <taxon>Pezizomycotina</taxon>
        <taxon>Eurotiomycetes</taxon>
        <taxon>Eurotiomycetidae</taxon>
        <taxon>Eurotiales</taxon>
        <taxon>Aspergillaceae</taxon>
        <taxon>Aspergillus</taxon>
        <taxon>Aspergillus subgen. Circumdati</taxon>
    </lineage>
</organism>
<evidence type="ECO:0000313" key="1">
    <source>
        <dbReference type="EMBL" id="KAE8379521.1"/>
    </source>
</evidence>
<dbReference type="AlphaFoldDB" id="A0A5N7BCM3"/>
<accession>A0A5N7BCM3</accession>
<sequence length="548" mass="61517">MIKAVTALAPKSPCPNNNKFNTPNPKMGLSNDQTDLLIIALKDHGIPLKYTEVESAFINEKEAPENEKWVMEHLSHDTLLSREELTLYKTLKTTGSLQNIIHEADANADRPFLDEDLRKAIDSLNASTAMIQKQTHILSSQYDNLDKELRREGERGVRRGIGIEHLRQRSRSERQSTAAASNELSQEVGTGLKIELENTAVDSKKILSTLAAWLKEDDRVLVGLQQLGSGIGPTTGDATAVKWTAELSTILAHCLAEEIQCRLDRVYLENLRVGQFKTKQNFNGTWDEALIALEGELESLYPEIDILAEMYTKQQYTTPISRALQNHHNQLHIDSHKKLNYILDLIAEMTLSTERLTKSLQDRESFCGILETFNTTYRTKVGDQFSSRPVPRREDFKRRSIQPMPAFTPSTKRIDSLSESHALAAVLRRAGLPSESVSQPEGENAGINVLFGARNHMVGCLQNYCIAADAPLVSEMISSDRASQLLSSSLNVNSHVKTLLTNDIHETELSDLQQKLEHVQEGIQLLDLGVISQRDRSREMFVERWGLT</sequence>
<proteinExistence type="predicted"/>
<reference evidence="1 2" key="1">
    <citation type="submission" date="2019-04" db="EMBL/GenBank/DDBJ databases">
        <title>Friends and foes A comparative genomics studyof 23 Aspergillus species from section Flavi.</title>
        <authorList>
            <consortium name="DOE Joint Genome Institute"/>
            <person name="Kjaerbolling I."/>
            <person name="Vesth T."/>
            <person name="Frisvad J.C."/>
            <person name="Nybo J.L."/>
            <person name="Theobald S."/>
            <person name="Kildgaard S."/>
            <person name="Isbrandt T."/>
            <person name="Kuo A."/>
            <person name="Sato A."/>
            <person name="Lyhne E.K."/>
            <person name="Kogle M.E."/>
            <person name="Wiebenga A."/>
            <person name="Kun R.S."/>
            <person name="Lubbers R.J."/>
            <person name="Makela M.R."/>
            <person name="Barry K."/>
            <person name="Chovatia M."/>
            <person name="Clum A."/>
            <person name="Daum C."/>
            <person name="Haridas S."/>
            <person name="He G."/>
            <person name="LaButti K."/>
            <person name="Lipzen A."/>
            <person name="Mondo S."/>
            <person name="Riley R."/>
            <person name="Salamov A."/>
            <person name="Simmons B.A."/>
            <person name="Magnuson J.K."/>
            <person name="Henrissat B."/>
            <person name="Mortensen U.H."/>
            <person name="Larsen T.O."/>
            <person name="Devries R.P."/>
            <person name="Grigoriev I.V."/>
            <person name="Machida M."/>
            <person name="Baker S.E."/>
            <person name="Andersen M.R."/>
        </authorList>
    </citation>
    <scope>NUCLEOTIDE SEQUENCE [LARGE SCALE GENOMIC DNA]</scope>
    <source>
        <strain evidence="1 2">IBT 29228</strain>
    </source>
</reference>
<dbReference type="Proteomes" id="UP000326198">
    <property type="component" value="Unassembled WGS sequence"/>
</dbReference>
<evidence type="ECO:0000313" key="2">
    <source>
        <dbReference type="Proteomes" id="UP000326198"/>
    </source>
</evidence>
<dbReference type="EMBL" id="ML736193">
    <property type="protein sequence ID" value="KAE8379521.1"/>
    <property type="molecule type" value="Genomic_DNA"/>
</dbReference>
<name>A0A5N7BCM3_9EURO</name>